<keyword evidence="1" id="KW-0732">Signal</keyword>
<evidence type="ECO:0000313" key="2">
    <source>
        <dbReference type="EMBL" id="KAK6730820.1"/>
    </source>
</evidence>
<reference evidence="2 3" key="1">
    <citation type="submission" date="2023-08" db="EMBL/GenBank/DDBJ databases">
        <title>A Necator americanus chromosomal reference genome.</title>
        <authorList>
            <person name="Ilik V."/>
            <person name="Petrzelkova K.J."/>
            <person name="Pardy F."/>
            <person name="Fuh T."/>
            <person name="Niatou-Singa F.S."/>
            <person name="Gouil Q."/>
            <person name="Baker L."/>
            <person name="Ritchie M.E."/>
            <person name="Jex A.R."/>
            <person name="Gazzola D."/>
            <person name="Li H."/>
            <person name="Toshio Fujiwara R."/>
            <person name="Zhan B."/>
            <person name="Aroian R.V."/>
            <person name="Pafco B."/>
            <person name="Schwarz E.M."/>
        </authorList>
    </citation>
    <scope>NUCLEOTIDE SEQUENCE [LARGE SCALE GENOMIC DNA]</scope>
    <source>
        <strain evidence="2 3">Aroian</strain>
        <tissue evidence="2">Whole animal</tissue>
    </source>
</reference>
<feature type="signal peptide" evidence="1">
    <location>
        <begin position="1"/>
        <end position="20"/>
    </location>
</feature>
<evidence type="ECO:0000256" key="1">
    <source>
        <dbReference type="SAM" id="SignalP"/>
    </source>
</evidence>
<comment type="caution">
    <text evidence="2">The sequence shown here is derived from an EMBL/GenBank/DDBJ whole genome shotgun (WGS) entry which is preliminary data.</text>
</comment>
<feature type="chain" id="PRO_5046695240" evidence="1">
    <location>
        <begin position="21"/>
        <end position="532"/>
    </location>
</feature>
<accession>A0ABR1BZD0</accession>
<proteinExistence type="predicted"/>
<organism evidence="2 3">
    <name type="scientific">Necator americanus</name>
    <name type="common">Human hookworm</name>
    <dbReference type="NCBI Taxonomy" id="51031"/>
    <lineage>
        <taxon>Eukaryota</taxon>
        <taxon>Metazoa</taxon>
        <taxon>Ecdysozoa</taxon>
        <taxon>Nematoda</taxon>
        <taxon>Chromadorea</taxon>
        <taxon>Rhabditida</taxon>
        <taxon>Rhabditina</taxon>
        <taxon>Rhabditomorpha</taxon>
        <taxon>Strongyloidea</taxon>
        <taxon>Ancylostomatidae</taxon>
        <taxon>Bunostominae</taxon>
        <taxon>Necator</taxon>
    </lineage>
</organism>
<dbReference type="Proteomes" id="UP001303046">
    <property type="component" value="Unassembled WGS sequence"/>
</dbReference>
<gene>
    <name evidence="2" type="primary">Necator_chrI.g3471</name>
    <name evidence="2" type="ORF">RB195_007342</name>
</gene>
<keyword evidence="3" id="KW-1185">Reference proteome</keyword>
<sequence length="532" mass="61067">MFSIHVAALLECFLLHHLYAQEPPNPEVTTEKTVVHKQNVQGARDLHPYVLPDEFVTEIINFRSGYMNEKPVYATIYSTVKEDIHFYIFPPNHCQAVWLCLADGYGTSTTGYFQFTLGTVCSESLRFFPLEQVVYHTKNNAIKAYPYYSTLVELIHQFSSEVQQKYIFKPYQDFDAEDFGNVQRGPEIELLLAGRRLVLLTSSPYCHATIQQPFLGSIEGYSVVFWPQDKDSYYDSPYFQGGGDPRLEMRAQIWINKPSISFDPRRERAGLKKAKIDCCPPTWEFEGFVTDTEWNTVPRISYHKYTLQKKNVIECFEHDKKASRFQSILIEVGQKCEWMRLCFDTNEKDFCKNDGNTLAFIFVHDVYIPTDSGVSIILLDYALGWVGLASMYSTSEQQRLELFFGCGWHVEDKIHLICNVVVTERGMTLLDEARPLGLHRDEIDSLRLNFIIGWKGLELAYGFSNSLEPGIVEYMRLYPYDGVNPSNIVINVVKAPHCEGRLTNDLASTNLRDGNEVQLQCLSISSCQCLET</sequence>
<name>A0ABR1BZD0_NECAM</name>
<evidence type="ECO:0000313" key="3">
    <source>
        <dbReference type="Proteomes" id="UP001303046"/>
    </source>
</evidence>
<dbReference type="EMBL" id="JAVFWL010000001">
    <property type="protein sequence ID" value="KAK6730820.1"/>
    <property type="molecule type" value="Genomic_DNA"/>
</dbReference>
<protein>
    <submittedName>
        <fullName evidence="2">Uncharacterized protein</fullName>
    </submittedName>
</protein>